<organism evidence="1 2">
    <name type="scientific">Gigaspora margarita</name>
    <dbReference type="NCBI Taxonomy" id="4874"/>
    <lineage>
        <taxon>Eukaryota</taxon>
        <taxon>Fungi</taxon>
        <taxon>Fungi incertae sedis</taxon>
        <taxon>Mucoromycota</taxon>
        <taxon>Glomeromycotina</taxon>
        <taxon>Glomeromycetes</taxon>
        <taxon>Diversisporales</taxon>
        <taxon>Gigasporaceae</taxon>
        <taxon>Gigaspora</taxon>
    </lineage>
</organism>
<proteinExistence type="predicted"/>
<gene>
    <name evidence="1" type="ORF">GMARGA_LOCUS1008</name>
</gene>
<keyword evidence="2" id="KW-1185">Reference proteome</keyword>
<protein>
    <submittedName>
        <fullName evidence="1">24098_t:CDS:1</fullName>
    </submittedName>
</protein>
<sequence>MVKYTTLSSAAKVVVKEPYIAVSVCWGNDRELYKCFLGNLRRLD</sequence>
<dbReference type="Proteomes" id="UP000789901">
    <property type="component" value="Unassembled WGS sequence"/>
</dbReference>
<accession>A0ABM8VY47</accession>
<name>A0ABM8VY47_GIGMA</name>
<reference evidence="1 2" key="1">
    <citation type="submission" date="2021-06" db="EMBL/GenBank/DDBJ databases">
        <authorList>
            <person name="Kallberg Y."/>
            <person name="Tangrot J."/>
            <person name="Rosling A."/>
        </authorList>
    </citation>
    <scope>NUCLEOTIDE SEQUENCE [LARGE SCALE GENOMIC DNA]</scope>
    <source>
        <strain evidence="1 2">120-4 pot B 10/14</strain>
    </source>
</reference>
<comment type="caution">
    <text evidence="1">The sequence shown here is derived from an EMBL/GenBank/DDBJ whole genome shotgun (WGS) entry which is preliminary data.</text>
</comment>
<dbReference type="EMBL" id="CAJVQB010000225">
    <property type="protein sequence ID" value="CAG8476079.1"/>
    <property type="molecule type" value="Genomic_DNA"/>
</dbReference>
<evidence type="ECO:0000313" key="1">
    <source>
        <dbReference type="EMBL" id="CAG8476079.1"/>
    </source>
</evidence>
<evidence type="ECO:0000313" key="2">
    <source>
        <dbReference type="Proteomes" id="UP000789901"/>
    </source>
</evidence>